<evidence type="ECO:0000313" key="2">
    <source>
        <dbReference type="EMBL" id="SMO89356.1"/>
    </source>
</evidence>
<feature type="transmembrane region" description="Helical" evidence="1">
    <location>
        <begin position="20"/>
        <end position="38"/>
    </location>
</feature>
<reference evidence="2 3" key="1">
    <citation type="submission" date="2017-05" db="EMBL/GenBank/DDBJ databases">
        <authorList>
            <person name="Varghese N."/>
            <person name="Submissions S."/>
        </authorList>
    </citation>
    <scope>NUCLEOTIDE SEQUENCE [LARGE SCALE GENOMIC DNA]</scope>
    <source>
        <strain evidence="2 3">DSM 29506</strain>
    </source>
</reference>
<accession>A0A521EZY4</accession>
<gene>
    <name evidence="2" type="ORF">SAMN06265173_1221</name>
</gene>
<sequence>MFNFIRRFHRDESGAVTVDWVVLTAAVVGLAVAAFASVETSIADLVADIVAALTAADATTTIGS</sequence>
<keyword evidence="1" id="KW-0472">Membrane</keyword>
<dbReference type="Proteomes" id="UP000316030">
    <property type="component" value="Unassembled WGS sequence"/>
</dbReference>
<evidence type="ECO:0008006" key="4">
    <source>
        <dbReference type="Google" id="ProtNLM"/>
    </source>
</evidence>
<proteinExistence type="predicted"/>
<dbReference type="EMBL" id="FXTO01000022">
    <property type="protein sequence ID" value="SMO89356.1"/>
    <property type="molecule type" value="Genomic_DNA"/>
</dbReference>
<dbReference type="AlphaFoldDB" id="A0A521EZY4"/>
<protein>
    <recommendedName>
        <fullName evidence="4">Flp pilus assembly protein, pilin Flp</fullName>
    </recommendedName>
</protein>
<keyword evidence="1" id="KW-1133">Transmembrane helix</keyword>
<dbReference type="RefSeq" id="WP_142494173.1">
    <property type="nucleotide sequence ID" value="NZ_FXTO01000022.1"/>
</dbReference>
<name>A0A521EZY4_9RHOB</name>
<organism evidence="2 3">
    <name type="scientific">Thalassovita litoralis</name>
    <dbReference type="NCBI Taxonomy" id="1010611"/>
    <lineage>
        <taxon>Bacteria</taxon>
        <taxon>Pseudomonadati</taxon>
        <taxon>Pseudomonadota</taxon>
        <taxon>Alphaproteobacteria</taxon>
        <taxon>Rhodobacterales</taxon>
        <taxon>Roseobacteraceae</taxon>
        <taxon>Thalassovita</taxon>
    </lineage>
</organism>
<keyword evidence="1" id="KW-0812">Transmembrane</keyword>
<evidence type="ECO:0000256" key="1">
    <source>
        <dbReference type="SAM" id="Phobius"/>
    </source>
</evidence>
<evidence type="ECO:0000313" key="3">
    <source>
        <dbReference type="Proteomes" id="UP000316030"/>
    </source>
</evidence>
<keyword evidence="3" id="KW-1185">Reference proteome</keyword>